<sequence length="79" mass="8285">MRNTEARKQILKAAPSGEDHSGLSWMTEFGNVGIESRLGNVGIEGIGGIENLGMFGSLGMVGIGGGAAGFGRIRHVWDR</sequence>
<evidence type="ECO:0000313" key="1">
    <source>
        <dbReference type="EMBL" id="GAA0147967.1"/>
    </source>
</evidence>
<protein>
    <submittedName>
        <fullName evidence="1">Uncharacterized protein</fullName>
    </submittedName>
</protein>
<dbReference type="AlphaFoldDB" id="A0AAV3P8G6"/>
<proteinExistence type="predicted"/>
<name>A0AAV3P8G6_LITER</name>
<dbReference type="EMBL" id="BAABME010032017">
    <property type="protein sequence ID" value="GAA0147967.1"/>
    <property type="molecule type" value="Genomic_DNA"/>
</dbReference>
<keyword evidence="2" id="KW-1185">Reference proteome</keyword>
<comment type="caution">
    <text evidence="1">The sequence shown here is derived from an EMBL/GenBank/DDBJ whole genome shotgun (WGS) entry which is preliminary data.</text>
</comment>
<organism evidence="1 2">
    <name type="scientific">Lithospermum erythrorhizon</name>
    <name type="common">Purple gromwell</name>
    <name type="synonym">Lithospermum officinale var. erythrorhizon</name>
    <dbReference type="NCBI Taxonomy" id="34254"/>
    <lineage>
        <taxon>Eukaryota</taxon>
        <taxon>Viridiplantae</taxon>
        <taxon>Streptophyta</taxon>
        <taxon>Embryophyta</taxon>
        <taxon>Tracheophyta</taxon>
        <taxon>Spermatophyta</taxon>
        <taxon>Magnoliopsida</taxon>
        <taxon>eudicotyledons</taxon>
        <taxon>Gunneridae</taxon>
        <taxon>Pentapetalae</taxon>
        <taxon>asterids</taxon>
        <taxon>lamiids</taxon>
        <taxon>Boraginales</taxon>
        <taxon>Boraginaceae</taxon>
        <taxon>Boraginoideae</taxon>
        <taxon>Lithospermeae</taxon>
        <taxon>Lithospermum</taxon>
    </lineage>
</organism>
<gene>
    <name evidence="1" type="ORF">LIER_42975</name>
</gene>
<reference evidence="1 2" key="1">
    <citation type="submission" date="2024-01" db="EMBL/GenBank/DDBJ databases">
        <title>The complete chloroplast genome sequence of Lithospermum erythrorhizon: insights into the phylogenetic relationship among Boraginaceae species and the maternal lineages of purple gromwells.</title>
        <authorList>
            <person name="Okada T."/>
            <person name="Watanabe K."/>
        </authorList>
    </citation>
    <scope>NUCLEOTIDE SEQUENCE [LARGE SCALE GENOMIC DNA]</scope>
</reference>
<evidence type="ECO:0000313" key="2">
    <source>
        <dbReference type="Proteomes" id="UP001454036"/>
    </source>
</evidence>
<dbReference type="Proteomes" id="UP001454036">
    <property type="component" value="Unassembled WGS sequence"/>
</dbReference>
<accession>A0AAV3P8G6</accession>